<dbReference type="Proteomes" id="UP000549343">
    <property type="component" value="Unassembled WGS sequence"/>
</dbReference>
<organism evidence="1 2">
    <name type="scientific">Actinomadura livida</name>
    <dbReference type="NCBI Taxonomy" id="79909"/>
    <lineage>
        <taxon>Bacteria</taxon>
        <taxon>Bacillati</taxon>
        <taxon>Actinomycetota</taxon>
        <taxon>Actinomycetes</taxon>
        <taxon>Streptosporangiales</taxon>
        <taxon>Thermomonosporaceae</taxon>
        <taxon>Actinomadura</taxon>
    </lineage>
</organism>
<gene>
    <name evidence="1" type="ORF">F4557_000663</name>
</gene>
<proteinExistence type="predicted"/>
<comment type="caution">
    <text evidence="1">The sequence shown here is derived from an EMBL/GenBank/DDBJ whole genome shotgun (WGS) entry which is preliminary data.</text>
</comment>
<sequence length="42" mass="4103">MSEESGEGARCEGEVAGVGGFAVSDGDGVGQRGEFDAVSVVV</sequence>
<evidence type="ECO:0000313" key="2">
    <source>
        <dbReference type="Proteomes" id="UP000549343"/>
    </source>
</evidence>
<evidence type="ECO:0000313" key="1">
    <source>
        <dbReference type="EMBL" id="MBB4772245.1"/>
    </source>
</evidence>
<name>A0A7W7I874_9ACTN</name>
<protein>
    <submittedName>
        <fullName evidence="1">Uncharacterized protein</fullName>
    </submittedName>
</protein>
<accession>A0A7W7I874</accession>
<dbReference type="AlphaFoldDB" id="A0A7W7I874"/>
<reference evidence="1 2" key="1">
    <citation type="submission" date="2020-08" db="EMBL/GenBank/DDBJ databases">
        <title>Sequencing the genomes of 1000 actinobacteria strains.</title>
        <authorList>
            <person name="Klenk H.-P."/>
        </authorList>
    </citation>
    <scope>NUCLEOTIDE SEQUENCE [LARGE SCALE GENOMIC DNA]</scope>
    <source>
        <strain evidence="1 2">DSM 44772</strain>
    </source>
</reference>
<dbReference type="EMBL" id="JACHMV010000001">
    <property type="protein sequence ID" value="MBB4772245.1"/>
    <property type="molecule type" value="Genomic_DNA"/>
</dbReference>